<evidence type="ECO:0000256" key="1">
    <source>
        <dbReference type="ARBA" id="ARBA00022741"/>
    </source>
</evidence>
<keyword evidence="4" id="KW-0460">Magnesium</keyword>
<protein>
    <submittedName>
        <fullName evidence="5">Uncharacterized protein</fullName>
    </submittedName>
</protein>
<dbReference type="Gene3D" id="3.40.50.300">
    <property type="entry name" value="P-loop containing nucleotide triphosphate hydrolases"/>
    <property type="match status" value="1"/>
</dbReference>
<dbReference type="SUPFAM" id="SSF52540">
    <property type="entry name" value="P-loop containing nucleoside triphosphate hydrolases"/>
    <property type="match status" value="1"/>
</dbReference>
<dbReference type="GO" id="GO:0003924">
    <property type="term" value="F:GTPase activity"/>
    <property type="evidence" value="ECO:0007669"/>
    <property type="project" value="InterPro"/>
</dbReference>
<reference evidence="5 6" key="1">
    <citation type="submission" date="2020-05" db="EMBL/GenBank/DDBJ databases">
        <authorList>
            <person name="Campoy J."/>
            <person name="Schneeberger K."/>
            <person name="Spophaly S."/>
        </authorList>
    </citation>
    <scope>NUCLEOTIDE SEQUENCE [LARGE SCALE GENOMIC DNA]</scope>
    <source>
        <strain evidence="5">PruArmRojPasFocal</strain>
    </source>
</reference>
<proteinExistence type="predicted"/>
<dbReference type="GO" id="GO:0046872">
    <property type="term" value="F:metal ion binding"/>
    <property type="evidence" value="ECO:0007669"/>
    <property type="project" value="UniProtKB-KW"/>
</dbReference>
<evidence type="ECO:0000313" key="6">
    <source>
        <dbReference type="Proteomes" id="UP000507222"/>
    </source>
</evidence>
<organism evidence="5 6">
    <name type="scientific">Prunus armeniaca</name>
    <name type="common">Apricot</name>
    <name type="synonym">Armeniaca vulgaris</name>
    <dbReference type="NCBI Taxonomy" id="36596"/>
    <lineage>
        <taxon>Eukaryota</taxon>
        <taxon>Viridiplantae</taxon>
        <taxon>Streptophyta</taxon>
        <taxon>Embryophyta</taxon>
        <taxon>Tracheophyta</taxon>
        <taxon>Spermatophyta</taxon>
        <taxon>Magnoliopsida</taxon>
        <taxon>eudicotyledons</taxon>
        <taxon>Gunneridae</taxon>
        <taxon>Pentapetalae</taxon>
        <taxon>rosids</taxon>
        <taxon>fabids</taxon>
        <taxon>Rosales</taxon>
        <taxon>Rosaceae</taxon>
        <taxon>Amygdaloideae</taxon>
        <taxon>Amygdaleae</taxon>
        <taxon>Prunus</taxon>
    </lineage>
</organism>
<accession>A0A6J5UE97</accession>
<sequence>MLLSYLKSHKEKVILMAGLTSAGKTTILNKIHTEEVLTEILTFEMLSHPYTSIAAFNVGGENIDEWRDASVLLIVNKNSIPDAMTIA</sequence>
<keyword evidence="2 3" id="KW-0342">GTP-binding</keyword>
<dbReference type="Pfam" id="PF00025">
    <property type="entry name" value="Arf"/>
    <property type="match status" value="1"/>
</dbReference>
<feature type="binding site" evidence="4">
    <location>
        <position position="25"/>
    </location>
    <ligand>
        <name>Mg(2+)</name>
        <dbReference type="ChEBI" id="CHEBI:18420"/>
    </ligand>
</feature>
<dbReference type="InterPro" id="IPR027417">
    <property type="entry name" value="P-loop_NTPase"/>
</dbReference>
<keyword evidence="4" id="KW-0479">Metal-binding</keyword>
<evidence type="ECO:0000256" key="3">
    <source>
        <dbReference type="PIRSR" id="PIRSR606689-1"/>
    </source>
</evidence>
<gene>
    <name evidence="5" type="ORF">CURHAP_LOCUS21921</name>
</gene>
<evidence type="ECO:0000313" key="5">
    <source>
        <dbReference type="EMBL" id="CAB4273764.1"/>
    </source>
</evidence>
<dbReference type="Proteomes" id="UP000507222">
    <property type="component" value="Unassembled WGS sequence"/>
</dbReference>
<feature type="binding site" evidence="3">
    <location>
        <begin position="18"/>
        <end position="25"/>
    </location>
    <ligand>
        <name>GTP</name>
        <dbReference type="ChEBI" id="CHEBI:37565"/>
    </ligand>
</feature>
<name>A0A6J5UE97_PRUAR</name>
<dbReference type="InterPro" id="IPR006689">
    <property type="entry name" value="Small_GTPase_ARF/SAR"/>
</dbReference>
<dbReference type="AlphaFoldDB" id="A0A6J5UE97"/>
<evidence type="ECO:0000256" key="4">
    <source>
        <dbReference type="PIRSR" id="PIRSR606689-2"/>
    </source>
</evidence>
<dbReference type="GO" id="GO:0005525">
    <property type="term" value="F:GTP binding"/>
    <property type="evidence" value="ECO:0007669"/>
    <property type="project" value="UniProtKB-KW"/>
</dbReference>
<keyword evidence="1 3" id="KW-0547">Nucleotide-binding</keyword>
<evidence type="ECO:0000256" key="2">
    <source>
        <dbReference type="ARBA" id="ARBA00023134"/>
    </source>
</evidence>
<dbReference type="EMBL" id="CAEKDK010000003">
    <property type="protein sequence ID" value="CAB4273764.1"/>
    <property type="molecule type" value="Genomic_DNA"/>
</dbReference>